<evidence type="ECO:0000313" key="11">
    <source>
        <dbReference type="Proteomes" id="UP000253209"/>
    </source>
</evidence>
<dbReference type="SUPFAM" id="SSF47384">
    <property type="entry name" value="Homodimeric domain of signal transducing histidine kinase"/>
    <property type="match status" value="1"/>
</dbReference>
<evidence type="ECO:0000256" key="8">
    <source>
        <dbReference type="SAM" id="Phobius"/>
    </source>
</evidence>
<accession>A0A367GQ75</accession>
<dbReference type="PROSITE" id="PS50109">
    <property type="entry name" value="HIS_KIN"/>
    <property type="match status" value="1"/>
</dbReference>
<dbReference type="InterPro" id="IPR019734">
    <property type="entry name" value="TPR_rpt"/>
</dbReference>
<keyword evidence="7" id="KW-0802">TPR repeat</keyword>
<dbReference type="InterPro" id="IPR011990">
    <property type="entry name" value="TPR-like_helical_dom_sf"/>
</dbReference>
<evidence type="ECO:0000256" key="2">
    <source>
        <dbReference type="ARBA" id="ARBA00012438"/>
    </source>
</evidence>
<dbReference type="EMBL" id="QGDC01000004">
    <property type="protein sequence ID" value="RCH55235.1"/>
    <property type="molecule type" value="Genomic_DNA"/>
</dbReference>
<evidence type="ECO:0000256" key="7">
    <source>
        <dbReference type="PROSITE-ProRule" id="PRU00339"/>
    </source>
</evidence>
<dbReference type="SUPFAM" id="SSF48452">
    <property type="entry name" value="TPR-like"/>
    <property type="match status" value="1"/>
</dbReference>
<keyword evidence="8" id="KW-1133">Transmembrane helix</keyword>
<dbReference type="InterPro" id="IPR004358">
    <property type="entry name" value="Sig_transdc_His_kin-like_C"/>
</dbReference>
<keyword evidence="5" id="KW-0418">Kinase</keyword>
<keyword evidence="11" id="KW-1185">Reference proteome</keyword>
<evidence type="ECO:0000256" key="6">
    <source>
        <dbReference type="ARBA" id="ARBA00023012"/>
    </source>
</evidence>
<keyword evidence="6" id="KW-0902">Two-component regulatory system</keyword>
<dbReference type="CDD" id="cd00082">
    <property type="entry name" value="HisKA"/>
    <property type="match status" value="1"/>
</dbReference>
<dbReference type="Gene3D" id="3.30.565.10">
    <property type="entry name" value="Histidine kinase-like ATPase, C-terminal domain"/>
    <property type="match status" value="1"/>
</dbReference>
<dbReference type="InterPro" id="IPR003594">
    <property type="entry name" value="HATPase_dom"/>
</dbReference>
<gene>
    <name evidence="10" type="ORF">DJ568_08590</name>
</gene>
<comment type="catalytic activity">
    <reaction evidence="1">
        <text>ATP + protein L-histidine = ADP + protein N-phospho-L-histidine.</text>
        <dbReference type="EC" id="2.7.13.3"/>
    </reaction>
</comment>
<dbReference type="PANTHER" id="PTHR43711:SF1">
    <property type="entry name" value="HISTIDINE KINASE 1"/>
    <property type="match status" value="1"/>
</dbReference>
<dbReference type="GO" id="GO:0000155">
    <property type="term" value="F:phosphorelay sensor kinase activity"/>
    <property type="evidence" value="ECO:0007669"/>
    <property type="project" value="InterPro"/>
</dbReference>
<dbReference type="PRINTS" id="PR00344">
    <property type="entry name" value="BCTRLSENSOR"/>
</dbReference>
<dbReference type="InterPro" id="IPR036097">
    <property type="entry name" value="HisK_dim/P_sf"/>
</dbReference>
<proteinExistence type="predicted"/>
<dbReference type="SUPFAM" id="SSF55874">
    <property type="entry name" value="ATPase domain of HSP90 chaperone/DNA topoisomerase II/histidine kinase"/>
    <property type="match status" value="1"/>
</dbReference>
<dbReference type="PANTHER" id="PTHR43711">
    <property type="entry name" value="TWO-COMPONENT HISTIDINE KINASE"/>
    <property type="match status" value="1"/>
</dbReference>
<dbReference type="CDD" id="cd00075">
    <property type="entry name" value="HATPase"/>
    <property type="match status" value="1"/>
</dbReference>
<keyword evidence="4" id="KW-0808">Transferase</keyword>
<keyword evidence="8" id="KW-0472">Membrane</keyword>
<dbReference type="Pfam" id="PF02518">
    <property type="entry name" value="HATPase_c"/>
    <property type="match status" value="1"/>
</dbReference>
<dbReference type="InterPro" id="IPR003661">
    <property type="entry name" value="HisK_dim/P_dom"/>
</dbReference>
<dbReference type="SMART" id="SM00387">
    <property type="entry name" value="HATPase_c"/>
    <property type="match status" value="1"/>
</dbReference>
<dbReference type="InterPro" id="IPR050736">
    <property type="entry name" value="Sensor_HK_Regulatory"/>
</dbReference>
<evidence type="ECO:0000313" key="10">
    <source>
        <dbReference type="EMBL" id="RCH55235.1"/>
    </source>
</evidence>
<evidence type="ECO:0000256" key="1">
    <source>
        <dbReference type="ARBA" id="ARBA00000085"/>
    </source>
</evidence>
<evidence type="ECO:0000256" key="3">
    <source>
        <dbReference type="ARBA" id="ARBA00022553"/>
    </source>
</evidence>
<evidence type="ECO:0000256" key="5">
    <source>
        <dbReference type="ARBA" id="ARBA00022777"/>
    </source>
</evidence>
<protein>
    <recommendedName>
        <fullName evidence="2">histidine kinase</fullName>
        <ecNumber evidence="2">2.7.13.3</ecNumber>
    </recommendedName>
</protein>
<dbReference type="SMART" id="SM00388">
    <property type="entry name" value="HisKA"/>
    <property type="match status" value="1"/>
</dbReference>
<dbReference type="AlphaFoldDB" id="A0A367GQ75"/>
<dbReference type="EC" id="2.7.13.3" evidence="2"/>
<reference evidence="10 11" key="1">
    <citation type="submission" date="2018-05" db="EMBL/GenBank/DDBJ databases">
        <title>Mucilaginibacter hurinus sp. nov., isolated from briquette warehouse soil.</title>
        <authorList>
            <person name="Choi L."/>
        </authorList>
    </citation>
    <scope>NUCLEOTIDE SEQUENCE [LARGE SCALE GENOMIC DNA]</scope>
    <source>
        <strain evidence="10 11">ZR32</strain>
    </source>
</reference>
<organism evidence="10 11">
    <name type="scientific">Mucilaginibacter hurinus</name>
    <dbReference type="NCBI Taxonomy" id="2201324"/>
    <lineage>
        <taxon>Bacteria</taxon>
        <taxon>Pseudomonadati</taxon>
        <taxon>Bacteroidota</taxon>
        <taxon>Sphingobacteriia</taxon>
        <taxon>Sphingobacteriales</taxon>
        <taxon>Sphingobacteriaceae</taxon>
        <taxon>Mucilaginibacter</taxon>
    </lineage>
</organism>
<feature type="domain" description="Histidine kinase" evidence="9">
    <location>
        <begin position="480"/>
        <end position="694"/>
    </location>
</feature>
<keyword evidence="8" id="KW-0812">Transmembrane</keyword>
<dbReference type="SMART" id="SM00028">
    <property type="entry name" value="TPR"/>
    <property type="match status" value="4"/>
</dbReference>
<evidence type="ECO:0000259" key="9">
    <source>
        <dbReference type="PROSITE" id="PS50109"/>
    </source>
</evidence>
<dbReference type="Gene3D" id="1.10.287.130">
    <property type="match status" value="1"/>
</dbReference>
<keyword evidence="3" id="KW-0597">Phosphoprotein</keyword>
<sequence>MTHYLFYLLQRILSFGYGRVCLLALFILAGCTKPEVNQAEYSEEFKPIFETVTKLYDQNRPAEAIRHLDSGFHKIANPTINDYFRYYSFNYVDAKKIKHDYFKGLLYADTMFMYAKKSVNEKQYAANFSEANYAKGDAFFALKKYTEAYQYYYQGYLLGKNYLNKAALADFTYRMGMIMYKQGHFKHAVKYFKESYGQTPFNKTDFAAFYRRQEILDNIGLSYKKLGKDDSAMVYFDKTLAYIDSNTAAYKNRDNVLQMARGVVYGNKAEVLMNRRQYTAAEKMLKKSIAINLQKGNDYSDAQLSEIKLGRLYLTRNELAPLKDLLDLMAIQFDTVKNEIAEADWAALQAEYHIKNKEFEKAVEYLQLHNLRKDSINTRLSSLKETDVTQQVTNYENQRKIDTLRNNNQLQKIYLVLALVCAILLTLIIFLIQRNWKRSRKEVLTVNKLNKQINEQNTVLENALTELNLSSREKDRILRTVAHDLRNPLGGIASLSSVMMDDEDYTADQKELINLIKETSNNSLELINEILEATNSGTAKFVTEPVEINSLLSNSVELLRFKAAEKNQNIQLELLDHTKELNISREKIWRVISNLISNASKFSPFGGTINVKITDEGDEVKIAVNDHGIGIPDNIKNEVFNMFTDAKRPGTAGEKSFGLGLSICKQIIERHKGKIWFESIAGTGTTFYIKLNAA</sequence>
<dbReference type="Proteomes" id="UP000253209">
    <property type="component" value="Unassembled WGS sequence"/>
</dbReference>
<dbReference type="FunFam" id="3.30.565.10:FF:000006">
    <property type="entry name" value="Sensor histidine kinase WalK"/>
    <property type="match status" value="1"/>
</dbReference>
<dbReference type="InterPro" id="IPR036890">
    <property type="entry name" value="HATPase_C_sf"/>
</dbReference>
<comment type="caution">
    <text evidence="10">The sequence shown here is derived from an EMBL/GenBank/DDBJ whole genome shotgun (WGS) entry which is preliminary data.</text>
</comment>
<evidence type="ECO:0000256" key="4">
    <source>
        <dbReference type="ARBA" id="ARBA00022679"/>
    </source>
</evidence>
<feature type="transmembrane region" description="Helical" evidence="8">
    <location>
        <begin position="413"/>
        <end position="432"/>
    </location>
</feature>
<feature type="repeat" description="TPR" evidence="7">
    <location>
        <begin position="169"/>
        <end position="202"/>
    </location>
</feature>
<dbReference type="Pfam" id="PF00512">
    <property type="entry name" value="HisKA"/>
    <property type="match status" value="1"/>
</dbReference>
<dbReference type="Gene3D" id="1.25.40.10">
    <property type="entry name" value="Tetratricopeptide repeat domain"/>
    <property type="match status" value="2"/>
</dbReference>
<dbReference type="PROSITE" id="PS50005">
    <property type="entry name" value="TPR"/>
    <property type="match status" value="1"/>
</dbReference>
<dbReference type="InterPro" id="IPR005467">
    <property type="entry name" value="His_kinase_dom"/>
</dbReference>
<name>A0A367GQ75_9SPHI</name>